<evidence type="ECO:0000259" key="2">
    <source>
        <dbReference type="Pfam" id="PF04937"/>
    </source>
</evidence>
<dbReference type="InterPro" id="IPR012337">
    <property type="entry name" value="RNaseH-like_sf"/>
</dbReference>
<dbReference type="Proteomes" id="UP000515211">
    <property type="component" value="Chromosome 4"/>
</dbReference>
<feature type="compositionally biased region" description="Polar residues" evidence="1">
    <location>
        <begin position="1"/>
        <end position="22"/>
    </location>
</feature>
<dbReference type="InterPro" id="IPR008906">
    <property type="entry name" value="HATC_C_dom"/>
</dbReference>
<dbReference type="SUPFAM" id="SSF53098">
    <property type="entry name" value="Ribonuclease H-like"/>
    <property type="match status" value="1"/>
</dbReference>
<accession>A0A9C6WTA3</accession>
<dbReference type="Pfam" id="PF05699">
    <property type="entry name" value="Dimer_Tnp_hAT"/>
    <property type="match status" value="1"/>
</dbReference>
<dbReference type="KEGG" id="adu:110280486"/>
<protein>
    <submittedName>
        <fullName evidence="5">Uncharacterized protein LOC110280486</fullName>
    </submittedName>
</protein>
<dbReference type="AlphaFoldDB" id="A0A9C6WTA3"/>
<evidence type="ECO:0000256" key="1">
    <source>
        <dbReference type="SAM" id="MobiDB-lite"/>
    </source>
</evidence>
<feature type="domain" description="HAT C-terminal dimerisation" evidence="3">
    <location>
        <begin position="531"/>
        <end position="616"/>
    </location>
</feature>
<gene>
    <name evidence="5" type="primary">LOC110280486</name>
</gene>
<name>A0A9C6WTA3_ARADU</name>
<dbReference type="PANTHER" id="PTHR32166">
    <property type="entry name" value="OSJNBA0013A04.12 PROTEIN"/>
    <property type="match status" value="1"/>
</dbReference>
<feature type="region of interest" description="Disordered" evidence="1">
    <location>
        <begin position="113"/>
        <end position="135"/>
    </location>
</feature>
<proteinExistence type="predicted"/>
<feature type="compositionally biased region" description="Polar residues" evidence="1">
    <location>
        <begin position="32"/>
        <end position="41"/>
    </location>
</feature>
<dbReference type="PANTHER" id="PTHR32166:SF121">
    <property type="entry name" value="DUF659 DOMAIN-CONTAINING PROTEIN"/>
    <property type="match status" value="1"/>
</dbReference>
<keyword evidence="4" id="KW-1185">Reference proteome</keyword>
<dbReference type="InterPro" id="IPR007021">
    <property type="entry name" value="DUF659"/>
</dbReference>
<organism evidence="4 5">
    <name type="scientific">Arachis duranensis</name>
    <name type="common">Wild peanut</name>
    <dbReference type="NCBI Taxonomy" id="130453"/>
    <lineage>
        <taxon>Eukaryota</taxon>
        <taxon>Viridiplantae</taxon>
        <taxon>Streptophyta</taxon>
        <taxon>Embryophyta</taxon>
        <taxon>Tracheophyta</taxon>
        <taxon>Spermatophyta</taxon>
        <taxon>Magnoliopsida</taxon>
        <taxon>eudicotyledons</taxon>
        <taxon>Gunneridae</taxon>
        <taxon>Pentapetalae</taxon>
        <taxon>rosids</taxon>
        <taxon>fabids</taxon>
        <taxon>Fabales</taxon>
        <taxon>Fabaceae</taxon>
        <taxon>Papilionoideae</taxon>
        <taxon>50 kb inversion clade</taxon>
        <taxon>dalbergioids sensu lato</taxon>
        <taxon>Dalbergieae</taxon>
        <taxon>Pterocarpus clade</taxon>
        <taxon>Arachis</taxon>
    </lineage>
</organism>
<feature type="domain" description="DUF659" evidence="2">
    <location>
        <begin position="206"/>
        <end position="357"/>
    </location>
</feature>
<sequence>MEDSINQEATADNNASVNNNMPADTPILNEAANPNSRSANDIFNGGGIHRMKKHLAKIIGDVKKCPKVPYDVEKQMESLLKDIQASKKKRKVSFGEEGGDEVEDAIDEAIAQEEQEQQRTSSQQGVGDDPKKKAKVIPPMFAPRTTPGAQPSIKSVMQNKEAIHEVDKRFARWLLDCKIPFNAVMSPYFQDMLDGVAGIGPGYKGPSYDKLRVHLLADLKRESQMLVDSYRSAWKETGCTLMADGWTDQRQRTLINFLVYCSKGLCFLKSVDASSMVKNASHLCTLFSEVIEWIGPNNIVHVVTDNAANYVAAGRLINRKYDNIYWSPCAAHCLNLILKDISSMAHISNLATRASKITVFVYNHTSIFDRKKELQQLVVDSIFTDHKLGRSATGRAVSAIILDAKFWDDCFTVCKLVSPLIYLLRVVDADDPPSLGYVYEGMLRAEDAIKEMFRQSKTAYQPYTDIINSRWDKHLKKDLHAAAYFLNPKFFFNENYKEAPDVMRGLLDLVTLYCKCNNLDSVQAMKEIHLYRDRKESFDRQEVIPAASELKPDEWWRLFGGSALCLQKIAVRILSQASASSGCEKNWSLFDQIYTKRRNRLEHDRLNDIVYVTYNLRLKSSQIDFWVTEEVVEKEPDLPSNVDDLLREIDADLYQSGGGSSGLYAASLSSADQDGNEGEDHPTEADLQQVLADFDN</sequence>
<evidence type="ECO:0000313" key="5">
    <source>
        <dbReference type="RefSeq" id="XP_052116555.1"/>
    </source>
</evidence>
<evidence type="ECO:0000313" key="4">
    <source>
        <dbReference type="Proteomes" id="UP000515211"/>
    </source>
</evidence>
<reference evidence="4" key="1">
    <citation type="journal article" date="2016" name="Nat. Genet.">
        <title>The genome sequences of Arachis duranensis and Arachis ipaensis, the diploid ancestors of cultivated peanut.</title>
        <authorList>
            <person name="Bertioli D.J."/>
            <person name="Cannon S.B."/>
            <person name="Froenicke L."/>
            <person name="Huang G."/>
            <person name="Farmer A.D."/>
            <person name="Cannon E.K."/>
            <person name="Liu X."/>
            <person name="Gao D."/>
            <person name="Clevenger J."/>
            <person name="Dash S."/>
            <person name="Ren L."/>
            <person name="Moretzsohn M.C."/>
            <person name="Shirasawa K."/>
            <person name="Huang W."/>
            <person name="Vidigal B."/>
            <person name="Abernathy B."/>
            <person name="Chu Y."/>
            <person name="Niederhuth C.E."/>
            <person name="Umale P."/>
            <person name="Araujo A.C."/>
            <person name="Kozik A."/>
            <person name="Kim K.D."/>
            <person name="Burow M.D."/>
            <person name="Varshney R.K."/>
            <person name="Wang X."/>
            <person name="Zhang X."/>
            <person name="Barkley N."/>
            <person name="Guimaraes P.M."/>
            <person name="Isobe S."/>
            <person name="Guo B."/>
            <person name="Liao B."/>
            <person name="Stalker H.T."/>
            <person name="Schmitz R.J."/>
            <person name="Scheffler B.E."/>
            <person name="Leal-Bertioli S.C."/>
            <person name="Xun X."/>
            <person name="Jackson S.A."/>
            <person name="Michelmore R."/>
            <person name="Ozias-Akins P."/>
        </authorList>
    </citation>
    <scope>NUCLEOTIDE SEQUENCE [LARGE SCALE GENOMIC DNA]</scope>
    <source>
        <strain evidence="4">cv. V14167</strain>
    </source>
</reference>
<dbReference type="RefSeq" id="XP_052116555.1">
    <property type="nucleotide sequence ID" value="XM_052260595.1"/>
</dbReference>
<evidence type="ECO:0000259" key="3">
    <source>
        <dbReference type="Pfam" id="PF05699"/>
    </source>
</evidence>
<dbReference type="GO" id="GO:0046983">
    <property type="term" value="F:protein dimerization activity"/>
    <property type="evidence" value="ECO:0007669"/>
    <property type="project" value="InterPro"/>
</dbReference>
<dbReference type="Pfam" id="PF04937">
    <property type="entry name" value="DUF659"/>
    <property type="match status" value="1"/>
</dbReference>
<dbReference type="GeneID" id="110280486"/>
<feature type="region of interest" description="Disordered" evidence="1">
    <location>
        <begin position="1"/>
        <end position="44"/>
    </location>
</feature>
<reference evidence="5" key="2">
    <citation type="submission" date="2025-08" db="UniProtKB">
        <authorList>
            <consortium name="RefSeq"/>
        </authorList>
    </citation>
    <scope>IDENTIFICATION</scope>
    <source>
        <tissue evidence="5">Whole plant</tissue>
    </source>
</reference>
<feature type="region of interest" description="Disordered" evidence="1">
    <location>
        <begin position="664"/>
        <end position="696"/>
    </location>
</feature>